<reference evidence="2" key="1">
    <citation type="submission" date="2019-10" db="EMBL/GenBank/DDBJ databases">
        <title>Conservation and host-specific expression of non-tandemly repeated heterogenous ribosome RNA gene in arbuscular mycorrhizal fungi.</title>
        <authorList>
            <person name="Maeda T."/>
            <person name="Kobayashi Y."/>
            <person name="Nakagawa T."/>
            <person name="Ezawa T."/>
            <person name="Yamaguchi K."/>
            <person name="Bino T."/>
            <person name="Nishimoto Y."/>
            <person name="Shigenobu S."/>
            <person name="Kawaguchi M."/>
        </authorList>
    </citation>
    <scope>NUCLEOTIDE SEQUENCE</scope>
    <source>
        <strain evidence="2">HR1</strain>
    </source>
</reference>
<feature type="region of interest" description="Disordered" evidence="1">
    <location>
        <begin position="43"/>
        <end position="137"/>
    </location>
</feature>
<dbReference type="EMBL" id="BLAL01000357">
    <property type="protein sequence ID" value="GET04962.1"/>
    <property type="molecule type" value="Genomic_DNA"/>
</dbReference>
<dbReference type="AlphaFoldDB" id="A0A8H3R689"/>
<evidence type="ECO:0000256" key="1">
    <source>
        <dbReference type="SAM" id="MobiDB-lite"/>
    </source>
</evidence>
<protein>
    <submittedName>
        <fullName evidence="2">Uncharacterized protein</fullName>
    </submittedName>
</protein>
<feature type="compositionally biased region" description="Low complexity" evidence="1">
    <location>
        <begin position="68"/>
        <end position="78"/>
    </location>
</feature>
<accession>A0A8H3R689</accession>
<name>A0A8H3R689_9GLOM</name>
<gene>
    <name evidence="2" type="ORF">RCL2_003125200</name>
</gene>
<comment type="caution">
    <text evidence="2">The sequence shown here is derived from an EMBL/GenBank/DDBJ whole genome shotgun (WGS) entry which is preliminary data.</text>
</comment>
<dbReference type="Proteomes" id="UP000615446">
    <property type="component" value="Unassembled WGS sequence"/>
</dbReference>
<sequence>MDDDIDYDDRDLFKLDMNQITRDYLTDKLNICKYKKLEKKDPLFESSTCKENSNIAESTESRNEDSTSKSQTHQSSSVTHKDVPKRIINNEEEEENLEHDLDMFTSNTMTKNTDIDNDEQDFAKSNVNNDDDNGSDELHLESQICQLSSVIYKDIPKRIMKKKVNDKEEKKDDNTE</sequence>
<proteinExistence type="predicted"/>
<feature type="compositionally biased region" description="Polar residues" evidence="1">
    <location>
        <begin position="45"/>
        <end position="58"/>
    </location>
</feature>
<evidence type="ECO:0000313" key="2">
    <source>
        <dbReference type="EMBL" id="GET04962.1"/>
    </source>
</evidence>
<organism evidence="2 3">
    <name type="scientific">Rhizophagus clarus</name>
    <dbReference type="NCBI Taxonomy" id="94130"/>
    <lineage>
        <taxon>Eukaryota</taxon>
        <taxon>Fungi</taxon>
        <taxon>Fungi incertae sedis</taxon>
        <taxon>Mucoromycota</taxon>
        <taxon>Glomeromycotina</taxon>
        <taxon>Glomeromycetes</taxon>
        <taxon>Glomerales</taxon>
        <taxon>Glomeraceae</taxon>
        <taxon>Rhizophagus</taxon>
    </lineage>
</organism>
<feature type="compositionally biased region" description="Basic and acidic residues" evidence="1">
    <location>
        <begin position="79"/>
        <end position="89"/>
    </location>
</feature>
<evidence type="ECO:0000313" key="3">
    <source>
        <dbReference type="Proteomes" id="UP000615446"/>
    </source>
</evidence>